<feature type="region of interest" description="Disordered" evidence="1">
    <location>
        <begin position="210"/>
        <end position="241"/>
    </location>
</feature>
<feature type="region of interest" description="Disordered" evidence="1">
    <location>
        <begin position="172"/>
        <end position="196"/>
    </location>
</feature>
<feature type="compositionally biased region" description="Polar residues" evidence="1">
    <location>
        <begin position="172"/>
        <end position="181"/>
    </location>
</feature>
<dbReference type="AlphaFoldDB" id="A0AAN6YRQ9"/>
<accession>A0AAN6YRQ9</accession>
<sequence length="285" mass="30795">MTLNQAPSNVTLNHFILLSSSTVFNHLSIVNMMNFSVGALIIGSVTATPAGIFNHTPKDTAATSITPSKILPHLQPNPQRQQRQQQAQLSSIRAIQVQPLIPLLQILLPSPPSPSLLAPPPPAASSPFPPSSWPSPFAFSALYAIYASLFAPQSTFSEAFGPVHLELTEAQENTPASTTEGLQAPEHSLSSPSNSPRVMRDEWQALLVQPTGQGFTPPDDFETAEQSSDDDYSTDTDDEKPKVYPLSERSFFGSERVLAWLDYVRNVTILAGSPAPTKLRGLLGL</sequence>
<dbReference type="EMBL" id="MU865533">
    <property type="protein sequence ID" value="KAK4221582.1"/>
    <property type="molecule type" value="Genomic_DNA"/>
</dbReference>
<evidence type="ECO:0000256" key="1">
    <source>
        <dbReference type="SAM" id="MobiDB-lite"/>
    </source>
</evidence>
<dbReference type="Proteomes" id="UP001301958">
    <property type="component" value="Unassembled WGS sequence"/>
</dbReference>
<proteinExistence type="predicted"/>
<keyword evidence="3" id="KW-1185">Reference proteome</keyword>
<comment type="caution">
    <text evidence="2">The sequence shown here is derived from an EMBL/GenBank/DDBJ whole genome shotgun (WGS) entry which is preliminary data.</text>
</comment>
<feature type="compositionally biased region" description="Acidic residues" evidence="1">
    <location>
        <begin position="219"/>
        <end position="238"/>
    </location>
</feature>
<reference evidence="2" key="2">
    <citation type="submission" date="2023-05" db="EMBL/GenBank/DDBJ databases">
        <authorList>
            <consortium name="Lawrence Berkeley National Laboratory"/>
            <person name="Steindorff A."/>
            <person name="Hensen N."/>
            <person name="Bonometti L."/>
            <person name="Westerberg I."/>
            <person name="Brannstrom I.O."/>
            <person name="Guillou S."/>
            <person name="Cros-Aarteil S."/>
            <person name="Calhoun S."/>
            <person name="Haridas S."/>
            <person name="Kuo A."/>
            <person name="Mondo S."/>
            <person name="Pangilinan J."/>
            <person name="Riley R."/>
            <person name="Labutti K."/>
            <person name="Andreopoulos B."/>
            <person name="Lipzen A."/>
            <person name="Chen C."/>
            <person name="Yanf M."/>
            <person name="Daum C."/>
            <person name="Ng V."/>
            <person name="Clum A."/>
            <person name="Ohm R."/>
            <person name="Martin F."/>
            <person name="Silar P."/>
            <person name="Natvig D."/>
            <person name="Lalanne C."/>
            <person name="Gautier V."/>
            <person name="Ament-Velasquez S.L."/>
            <person name="Kruys A."/>
            <person name="Hutchinson M.I."/>
            <person name="Powell A.J."/>
            <person name="Barry K."/>
            <person name="Miller A.N."/>
            <person name="Grigoriev I.V."/>
            <person name="Debuchy R."/>
            <person name="Gladieux P."/>
            <person name="Thoren M.H."/>
            <person name="Johannesson H."/>
        </authorList>
    </citation>
    <scope>NUCLEOTIDE SEQUENCE</scope>
    <source>
        <strain evidence="2">CBS 990.96</strain>
    </source>
</reference>
<evidence type="ECO:0000313" key="2">
    <source>
        <dbReference type="EMBL" id="KAK4221582.1"/>
    </source>
</evidence>
<organism evidence="2 3">
    <name type="scientific">Podospora fimiseda</name>
    <dbReference type="NCBI Taxonomy" id="252190"/>
    <lineage>
        <taxon>Eukaryota</taxon>
        <taxon>Fungi</taxon>
        <taxon>Dikarya</taxon>
        <taxon>Ascomycota</taxon>
        <taxon>Pezizomycotina</taxon>
        <taxon>Sordariomycetes</taxon>
        <taxon>Sordariomycetidae</taxon>
        <taxon>Sordariales</taxon>
        <taxon>Podosporaceae</taxon>
        <taxon>Podospora</taxon>
    </lineage>
</organism>
<gene>
    <name evidence="2" type="ORF">QBC38DRAFT_449036</name>
</gene>
<name>A0AAN6YRQ9_9PEZI</name>
<protein>
    <submittedName>
        <fullName evidence="2">Uncharacterized protein</fullName>
    </submittedName>
</protein>
<reference evidence="2" key="1">
    <citation type="journal article" date="2023" name="Mol. Phylogenet. Evol.">
        <title>Genome-scale phylogeny and comparative genomics of the fungal order Sordariales.</title>
        <authorList>
            <person name="Hensen N."/>
            <person name="Bonometti L."/>
            <person name="Westerberg I."/>
            <person name="Brannstrom I.O."/>
            <person name="Guillou S."/>
            <person name="Cros-Aarteil S."/>
            <person name="Calhoun S."/>
            <person name="Haridas S."/>
            <person name="Kuo A."/>
            <person name="Mondo S."/>
            <person name="Pangilinan J."/>
            <person name="Riley R."/>
            <person name="LaButti K."/>
            <person name="Andreopoulos B."/>
            <person name="Lipzen A."/>
            <person name="Chen C."/>
            <person name="Yan M."/>
            <person name="Daum C."/>
            <person name="Ng V."/>
            <person name="Clum A."/>
            <person name="Steindorff A."/>
            <person name="Ohm R.A."/>
            <person name="Martin F."/>
            <person name="Silar P."/>
            <person name="Natvig D.O."/>
            <person name="Lalanne C."/>
            <person name="Gautier V."/>
            <person name="Ament-Velasquez S.L."/>
            <person name="Kruys A."/>
            <person name="Hutchinson M.I."/>
            <person name="Powell A.J."/>
            <person name="Barry K."/>
            <person name="Miller A.N."/>
            <person name="Grigoriev I.V."/>
            <person name="Debuchy R."/>
            <person name="Gladieux P."/>
            <person name="Hiltunen Thoren M."/>
            <person name="Johannesson H."/>
        </authorList>
    </citation>
    <scope>NUCLEOTIDE SEQUENCE</scope>
    <source>
        <strain evidence="2">CBS 990.96</strain>
    </source>
</reference>
<evidence type="ECO:0000313" key="3">
    <source>
        <dbReference type="Proteomes" id="UP001301958"/>
    </source>
</evidence>